<proteinExistence type="predicted"/>
<keyword evidence="1" id="KW-0560">Oxidoreductase</keyword>
<dbReference type="GO" id="GO:0016491">
    <property type="term" value="F:oxidoreductase activity"/>
    <property type="evidence" value="ECO:0007669"/>
    <property type="project" value="UniProtKB-KW"/>
</dbReference>
<evidence type="ECO:0000313" key="5">
    <source>
        <dbReference type="Proteomes" id="UP000273675"/>
    </source>
</evidence>
<dbReference type="EMBL" id="RBIM01000004">
    <property type="protein sequence ID" value="RKQ96708.1"/>
    <property type="molecule type" value="Genomic_DNA"/>
</dbReference>
<protein>
    <submittedName>
        <fullName evidence="4">Putative dehydrogenase</fullName>
    </submittedName>
</protein>
<dbReference type="Pfam" id="PF01408">
    <property type="entry name" value="GFO_IDH_MocA"/>
    <property type="match status" value="1"/>
</dbReference>
<dbReference type="PANTHER" id="PTHR43818:SF11">
    <property type="entry name" value="BCDNA.GH03377"/>
    <property type="match status" value="1"/>
</dbReference>
<evidence type="ECO:0000259" key="3">
    <source>
        <dbReference type="Pfam" id="PF22725"/>
    </source>
</evidence>
<dbReference type="Proteomes" id="UP000273675">
    <property type="component" value="Unassembled WGS sequence"/>
</dbReference>
<dbReference type="Gene3D" id="3.30.360.10">
    <property type="entry name" value="Dihydrodipicolinate Reductase, domain 2"/>
    <property type="match status" value="1"/>
</dbReference>
<dbReference type="RefSeq" id="WP_121211268.1">
    <property type="nucleotide sequence ID" value="NZ_RBIM01000004.1"/>
</dbReference>
<dbReference type="InterPro" id="IPR036291">
    <property type="entry name" value="NAD(P)-bd_dom_sf"/>
</dbReference>
<dbReference type="SUPFAM" id="SSF51735">
    <property type="entry name" value="NAD(P)-binding Rossmann-fold domains"/>
    <property type="match status" value="1"/>
</dbReference>
<dbReference type="PANTHER" id="PTHR43818">
    <property type="entry name" value="BCDNA.GH03377"/>
    <property type="match status" value="1"/>
</dbReference>
<dbReference type="Pfam" id="PF22725">
    <property type="entry name" value="GFO_IDH_MocA_C3"/>
    <property type="match status" value="1"/>
</dbReference>
<evidence type="ECO:0000259" key="2">
    <source>
        <dbReference type="Pfam" id="PF01408"/>
    </source>
</evidence>
<comment type="caution">
    <text evidence="4">The sequence shown here is derived from an EMBL/GenBank/DDBJ whole genome shotgun (WGS) entry which is preliminary data.</text>
</comment>
<evidence type="ECO:0000313" key="4">
    <source>
        <dbReference type="EMBL" id="RKQ96708.1"/>
    </source>
</evidence>
<gene>
    <name evidence="4" type="ORF">C7435_2042</name>
</gene>
<sequence length="328" mass="35492">MTHKNWRWGMVGCGDVTERKSGPAYRIAAGSELVAVYSRRADKAADYARRHGVDHWHDDLDALLANDAVDAVYIATPPAAHPDIARQVAAAGKPCCIEKPLANSLEEAEAIADAFSSRGLPLFVAFYRRSLPRFRQVAGWIETGRIGAVRHVHWSLTRAPNAADLSGADNWRTDPDVAPGGYFDDLACHGLDLFDHLIGPLSNVHGQALHQHQLYKAPSAFSANWQHANGATGTGVWNFAAAGREDQVRILGSHGEIRFSVFEDEPVILQTEDETLSQLVDNPDPVQLPHVEAMITHLNGGPAHPSLAANALRTVRAVDAIRGVPGNG</sequence>
<accession>A0A495D6D2</accession>
<evidence type="ECO:0000256" key="1">
    <source>
        <dbReference type="ARBA" id="ARBA00023002"/>
    </source>
</evidence>
<name>A0A495D6D2_9PROT</name>
<dbReference type="Gene3D" id="3.40.50.720">
    <property type="entry name" value="NAD(P)-binding Rossmann-like Domain"/>
    <property type="match status" value="1"/>
</dbReference>
<feature type="domain" description="GFO/IDH/MocA-like oxidoreductase" evidence="3">
    <location>
        <begin position="134"/>
        <end position="258"/>
    </location>
</feature>
<dbReference type="AlphaFoldDB" id="A0A495D6D2"/>
<organism evidence="4 5">
    <name type="scientific">Maricaulis maris</name>
    <dbReference type="NCBI Taxonomy" id="74318"/>
    <lineage>
        <taxon>Bacteria</taxon>
        <taxon>Pseudomonadati</taxon>
        <taxon>Pseudomonadota</taxon>
        <taxon>Alphaproteobacteria</taxon>
        <taxon>Maricaulales</taxon>
        <taxon>Maricaulaceae</taxon>
        <taxon>Maricaulis</taxon>
    </lineage>
</organism>
<dbReference type="InterPro" id="IPR055170">
    <property type="entry name" value="GFO_IDH_MocA-like_dom"/>
</dbReference>
<feature type="domain" description="Gfo/Idh/MocA-like oxidoreductase N-terminal" evidence="2">
    <location>
        <begin position="7"/>
        <end position="126"/>
    </location>
</feature>
<reference evidence="4 5" key="1">
    <citation type="submission" date="2018-10" db="EMBL/GenBank/DDBJ databases">
        <title>Genomic Encyclopedia of Type Strains, Phase IV (KMG-IV): sequencing the most valuable type-strain genomes for metagenomic binning, comparative biology and taxonomic classification.</title>
        <authorList>
            <person name="Goeker M."/>
        </authorList>
    </citation>
    <scope>NUCLEOTIDE SEQUENCE [LARGE SCALE GENOMIC DNA]</scope>
    <source>
        <strain evidence="4 5">DSM 4734</strain>
    </source>
</reference>
<dbReference type="SUPFAM" id="SSF55347">
    <property type="entry name" value="Glyceraldehyde-3-phosphate dehydrogenase-like, C-terminal domain"/>
    <property type="match status" value="1"/>
</dbReference>
<dbReference type="InterPro" id="IPR050463">
    <property type="entry name" value="Gfo/Idh/MocA_oxidrdct_glycsds"/>
</dbReference>
<dbReference type="OrthoDB" id="9792935at2"/>
<dbReference type="GO" id="GO:0000166">
    <property type="term" value="F:nucleotide binding"/>
    <property type="evidence" value="ECO:0007669"/>
    <property type="project" value="InterPro"/>
</dbReference>
<dbReference type="InterPro" id="IPR000683">
    <property type="entry name" value="Gfo/Idh/MocA-like_OxRdtase_N"/>
</dbReference>